<protein>
    <submittedName>
        <fullName evidence="1">3100_t:CDS:1</fullName>
    </submittedName>
</protein>
<dbReference type="EMBL" id="CAJVQB010013560">
    <property type="protein sequence ID" value="CAG8762922.1"/>
    <property type="molecule type" value="Genomic_DNA"/>
</dbReference>
<reference evidence="1 2" key="1">
    <citation type="submission" date="2021-06" db="EMBL/GenBank/DDBJ databases">
        <authorList>
            <person name="Kallberg Y."/>
            <person name="Tangrot J."/>
            <person name="Rosling A."/>
        </authorList>
    </citation>
    <scope>NUCLEOTIDE SEQUENCE [LARGE SCALE GENOMIC DNA]</scope>
    <source>
        <strain evidence="1 2">120-4 pot B 10/14</strain>
    </source>
</reference>
<name>A0ABN7VFV0_GIGMA</name>
<feature type="non-terminal residue" evidence="1">
    <location>
        <position position="66"/>
    </location>
</feature>
<evidence type="ECO:0000313" key="2">
    <source>
        <dbReference type="Proteomes" id="UP000789901"/>
    </source>
</evidence>
<accession>A0ABN7VFV0</accession>
<evidence type="ECO:0000313" key="1">
    <source>
        <dbReference type="EMBL" id="CAG8762922.1"/>
    </source>
</evidence>
<comment type="caution">
    <text evidence="1">The sequence shown here is derived from an EMBL/GenBank/DDBJ whole genome shotgun (WGS) entry which is preliminary data.</text>
</comment>
<gene>
    <name evidence="1" type="ORF">GMARGA_LOCUS17689</name>
</gene>
<proteinExistence type="predicted"/>
<dbReference type="Proteomes" id="UP000789901">
    <property type="component" value="Unassembled WGS sequence"/>
</dbReference>
<keyword evidence="2" id="KW-1185">Reference proteome</keyword>
<organism evidence="1 2">
    <name type="scientific">Gigaspora margarita</name>
    <dbReference type="NCBI Taxonomy" id="4874"/>
    <lineage>
        <taxon>Eukaryota</taxon>
        <taxon>Fungi</taxon>
        <taxon>Fungi incertae sedis</taxon>
        <taxon>Mucoromycota</taxon>
        <taxon>Glomeromycotina</taxon>
        <taxon>Glomeromycetes</taxon>
        <taxon>Diversisporales</taxon>
        <taxon>Gigasporaceae</taxon>
        <taxon>Gigaspora</taxon>
    </lineage>
</organism>
<sequence length="66" mass="7641">MSNINNSEFIKIEPNHILKSPADLLKIEPNNTNLSNNHRITVDQYYSIELSSQNDETFLSYRNSTN</sequence>